<dbReference type="EMBL" id="ACDY02000002">
    <property type="protein sequence ID" value="EEZ72519.1"/>
    <property type="molecule type" value="Genomic_DNA"/>
</dbReference>
<name>D0W1D1_NEICI</name>
<organism evidence="1 2">
    <name type="scientific">Neisseria cinerea ATCC 14685</name>
    <dbReference type="NCBI Taxonomy" id="546262"/>
    <lineage>
        <taxon>Bacteria</taxon>
        <taxon>Pseudomonadati</taxon>
        <taxon>Pseudomonadota</taxon>
        <taxon>Betaproteobacteria</taxon>
        <taxon>Neisseriales</taxon>
        <taxon>Neisseriaceae</taxon>
        <taxon>Neisseria</taxon>
    </lineage>
</organism>
<dbReference type="AlphaFoldDB" id="D0W1D1"/>
<comment type="caution">
    <text evidence="1">The sequence shown here is derived from an EMBL/GenBank/DDBJ whole genome shotgun (WGS) entry which is preliminary data.</text>
</comment>
<evidence type="ECO:0000313" key="1">
    <source>
        <dbReference type="EMBL" id="EEZ72519.1"/>
    </source>
</evidence>
<dbReference type="STRING" id="546262.NEICINOT_03451"/>
<accession>D0W1D1</accession>
<protein>
    <submittedName>
        <fullName evidence="1">Uncharacterized protein</fullName>
    </submittedName>
</protein>
<gene>
    <name evidence="1" type="ORF">NEICINOT_03451</name>
</gene>
<evidence type="ECO:0000313" key="2">
    <source>
        <dbReference type="Proteomes" id="UP000003294"/>
    </source>
</evidence>
<proteinExistence type="predicted"/>
<reference evidence="1 2" key="1">
    <citation type="submission" date="2009-10" db="EMBL/GenBank/DDBJ databases">
        <authorList>
            <person name="Weinstock G."/>
            <person name="Sodergren E."/>
            <person name="Clifton S."/>
            <person name="Fulton L."/>
            <person name="Fulton B."/>
            <person name="Courtney L."/>
            <person name="Fronick C."/>
            <person name="Harrison M."/>
            <person name="Strong C."/>
            <person name="Farmer C."/>
            <person name="Delahaunty K."/>
            <person name="Markovic C."/>
            <person name="Hall O."/>
            <person name="Minx P."/>
            <person name="Tomlinson C."/>
            <person name="Mitreva M."/>
            <person name="Nelson J."/>
            <person name="Hou S."/>
            <person name="Wollam A."/>
            <person name="Pepin K.H."/>
            <person name="Johnson M."/>
            <person name="Bhonagiri V."/>
            <person name="Nash W.E."/>
            <person name="Warren W."/>
            <person name="Chinwalla A."/>
            <person name="Mardis E.R."/>
            <person name="Wilson R.K."/>
        </authorList>
    </citation>
    <scope>NUCLEOTIDE SEQUENCE [LARGE SCALE GENOMIC DNA]</scope>
    <source>
        <strain evidence="1 2">ATCC 14685</strain>
    </source>
</reference>
<dbReference type="Proteomes" id="UP000003294">
    <property type="component" value="Unassembled WGS sequence"/>
</dbReference>
<sequence length="54" mass="5906">MLIWCGVLTLGGNSLHLNGKECAGNGLTNILILNTDFYILLYCYQMSDIQLVAA</sequence>